<comment type="caution">
    <text evidence="2">The sequence shown here is derived from an EMBL/GenBank/DDBJ whole genome shotgun (WGS) entry which is preliminary data.</text>
</comment>
<dbReference type="AlphaFoldDB" id="A0A4C1YHJ9"/>
<accession>A0A4C1YHJ9</accession>
<organism evidence="2 3">
    <name type="scientific">Eumeta variegata</name>
    <name type="common">Bagworm moth</name>
    <name type="synonym">Eumeta japonica</name>
    <dbReference type="NCBI Taxonomy" id="151549"/>
    <lineage>
        <taxon>Eukaryota</taxon>
        <taxon>Metazoa</taxon>
        <taxon>Ecdysozoa</taxon>
        <taxon>Arthropoda</taxon>
        <taxon>Hexapoda</taxon>
        <taxon>Insecta</taxon>
        <taxon>Pterygota</taxon>
        <taxon>Neoptera</taxon>
        <taxon>Endopterygota</taxon>
        <taxon>Lepidoptera</taxon>
        <taxon>Glossata</taxon>
        <taxon>Ditrysia</taxon>
        <taxon>Tineoidea</taxon>
        <taxon>Psychidae</taxon>
        <taxon>Oiketicinae</taxon>
        <taxon>Eumeta</taxon>
    </lineage>
</organism>
<gene>
    <name evidence="2" type="ORF">EVAR_28858_1</name>
</gene>
<evidence type="ECO:0000313" key="3">
    <source>
        <dbReference type="Proteomes" id="UP000299102"/>
    </source>
</evidence>
<feature type="region of interest" description="Disordered" evidence="1">
    <location>
        <begin position="1"/>
        <end position="23"/>
    </location>
</feature>
<name>A0A4C1YHJ9_EUMVA</name>
<sequence>MDPGPQRSRTRIQKCAQGKTSDGSSRLYTFMAVTFQARGKYPSRKHLFAMAKNNPRSCKMASWHMSEVNPSTPGALLGLNAFKTILTSAPVKGGSISDKISKASGGQKLPSVRLLNFM</sequence>
<keyword evidence="3" id="KW-1185">Reference proteome</keyword>
<reference evidence="2 3" key="1">
    <citation type="journal article" date="2019" name="Commun. Biol.">
        <title>The bagworm genome reveals a unique fibroin gene that provides high tensile strength.</title>
        <authorList>
            <person name="Kono N."/>
            <person name="Nakamura H."/>
            <person name="Ohtoshi R."/>
            <person name="Tomita M."/>
            <person name="Numata K."/>
            <person name="Arakawa K."/>
        </authorList>
    </citation>
    <scope>NUCLEOTIDE SEQUENCE [LARGE SCALE GENOMIC DNA]</scope>
</reference>
<evidence type="ECO:0000313" key="2">
    <source>
        <dbReference type="EMBL" id="GBP75646.1"/>
    </source>
</evidence>
<proteinExistence type="predicted"/>
<evidence type="ECO:0000256" key="1">
    <source>
        <dbReference type="SAM" id="MobiDB-lite"/>
    </source>
</evidence>
<protein>
    <submittedName>
        <fullName evidence="2">Uncharacterized protein</fullName>
    </submittedName>
</protein>
<dbReference type="Proteomes" id="UP000299102">
    <property type="component" value="Unassembled WGS sequence"/>
</dbReference>
<dbReference type="EMBL" id="BGZK01001256">
    <property type="protein sequence ID" value="GBP75646.1"/>
    <property type="molecule type" value="Genomic_DNA"/>
</dbReference>